<feature type="active site" description="Acyl-ester intermediate" evidence="9">
    <location>
        <position position="215"/>
    </location>
</feature>
<feature type="signal peptide" evidence="10">
    <location>
        <begin position="1"/>
        <end position="16"/>
    </location>
</feature>
<dbReference type="VEuPathDB" id="VectorBase:RSAN_036071"/>
<evidence type="ECO:0000256" key="10">
    <source>
        <dbReference type="SAM" id="SignalP"/>
    </source>
</evidence>
<feature type="active site" description="Charge relay system" evidence="9">
    <location>
        <position position="343"/>
    </location>
</feature>
<organism evidence="12 13">
    <name type="scientific">Rhipicephalus sanguineus</name>
    <name type="common">Brown dog tick</name>
    <name type="synonym">Ixodes sanguineus</name>
    <dbReference type="NCBI Taxonomy" id="34632"/>
    <lineage>
        <taxon>Eukaryota</taxon>
        <taxon>Metazoa</taxon>
        <taxon>Ecdysozoa</taxon>
        <taxon>Arthropoda</taxon>
        <taxon>Chelicerata</taxon>
        <taxon>Arachnida</taxon>
        <taxon>Acari</taxon>
        <taxon>Parasitiformes</taxon>
        <taxon>Ixodida</taxon>
        <taxon>Ixodoidea</taxon>
        <taxon>Ixodidae</taxon>
        <taxon>Rhipicephalinae</taxon>
        <taxon>Rhipicephalus</taxon>
        <taxon>Rhipicephalus</taxon>
    </lineage>
</organism>
<keyword evidence="3" id="KW-0719">Serine esterase</keyword>
<keyword evidence="5" id="KW-0531">Neurotransmitter degradation</keyword>
<keyword evidence="10" id="KW-0732">Signal</keyword>
<sequence>MLLLCVLCTAFTYCAGASVPVAQTSAGLVSGKRILVNKKLIDAFYGIPYAEPPVGELRFQKPRPARPWKGVYNATTKPVPCLQLDLRFQEDVSLRYDKASEDCLYLNVWRPALRGCQNLRCRAKLPVIIFVYGGGFQWGDSSLVIYDMEEFVSKTDVIFVTFNYRIGIFGFLTSNTEQAPANNGLWDQNLALKWVKRNIANFGGDRNDVTFAGQSAGGISVGFHAISPQSRGLFNKMVMHSGTALSAILWKTQSSVAKMRNMAGELGCYNVTRSENEQTADTVACLKKLDANVIMDAVRRQDTANQMFFPVFGDSFMPDDPQVAATWASVNVQSVLLGTTQDEGTFFVDNLAYLSPQLELVLKQDYRLAVMAFMATTFGIPFKHARGIVAEYFGDYDVEHDSDSVFAIFSKIISDSLFDCPTHFAADLISRKGIPTYRYLFAHRPSFSLWPERFGVAHSDDIYFFYGTNSQLADQTKYTDALDSAGRKVLSAVVVPKEEQSFTDELMKLLYKFAKSG</sequence>
<evidence type="ECO:0000256" key="6">
    <source>
        <dbReference type="ARBA" id="ARBA00023157"/>
    </source>
</evidence>
<keyword evidence="4" id="KW-0378">Hydrolase</keyword>
<dbReference type="GO" id="GO:0003990">
    <property type="term" value="F:acetylcholinesterase activity"/>
    <property type="evidence" value="ECO:0007669"/>
    <property type="project" value="UniProtKB-EC"/>
</dbReference>
<dbReference type="InterPro" id="IPR000997">
    <property type="entry name" value="Cholinesterase"/>
</dbReference>
<dbReference type="PROSITE" id="PS00941">
    <property type="entry name" value="CARBOXYLESTERASE_B_2"/>
    <property type="match status" value="1"/>
</dbReference>
<evidence type="ECO:0000256" key="8">
    <source>
        <dbReference type="ARBA" id="ARBA00048484"/>
    </source>
</evidence>
<dbReference type="PANTHER" id="PTHR43918">
    <property type="entry name" value="ACETYLCHOLINESTERASE"/>
    <property type="match status" value="1"/>
</dbReference>
<dbReference type="PRINTS" id="PR00878">
    <property type="entry name" value="CHOLNESTRASE"/>
</dbReference>
<evidence type="ECO:0000256" key="5">
    <source>
        <dbReference type="ARBA" id="ARBA00022867"/>
    </source>
</evidence>
<name>A0A9D4PSU1_RHISA</name>
<dbReference type="PANTHER" id="PTHR43918:SF4">
    <property type="entry name" value="CARBOXYLIC ESTER HYDROLASE"/>
    <property type="match status" value="1"/>
</dbReference>
<dbReference type="GO" id="GO:0005886">
    <property type="term" value="C:plasma membrane"/>
    <property type="evidence" value="ECO:0007669"/>
    <property type="project" value="TreeGrafter"/>
</dbReference>
<dbReference type="InterPro" id="IPR029058">
    <property type="entry name" value="AB_hydrolase_fold"/>
</dbReference>
<evidence type="ECO:0000256" key="1">
    <source>
        <dbReference type="ARBA" id="ARBA00005964"/>
    </source>
</evidence>
<evidence type="ECO:0000256" key="2">
    <source>
        <dbReference type="ARBA" id="ARBA00013276"/>
    </source>
</evidence>
<dbReference type="InterPro" id="IPR002018">
    <property type="entry name" value="CarbesteraseB"/>
</dbReference>
<dbReference type="InterPro" id="IPR019819">
    <property type="entry name" value="Carboxylesterase_B_CS"/>
</dbReference>
<proteinExistence type="inferred from homology"/>
<keyword evidence="7" id="KW-0325">Glycoprotein</keyword>
<evidence type="ECO:0000256" key="7">
    <source>
        <dbReference type="ARBA" id="ARBA00023180"/>
    </source>
</evidence>
<accession>A0A9D4PSU1</accession>
<comment type="caution">
    <text evidence="12">The sequence shown here is derived from an EMBL/GenBank/DDBJ whole genome shotgun (WGS) entry which is preliminary data.</text>
</comment>
<dbReference type="Gene3D" id="3.40.50.1820">
    <property type="entry name" value="alpha/beta hydrolase"/>
    <property type="match status" value="1"/>
</dbReference>
<feature type="active site" description="Charge relay system" evidence="9">
    <location>
        <position position="458"/>
    </location>
</feature>
<reference evidence="12" key="1">
    <citation type="journal article" date="2020" name="Cell">
        <title>Large-Scale Comparative Analyses of Tick Genomes Elucidate Their Genetic Diversity and Vector Capacities.</title>
        <authorList>
            <consortium name="Tick Genome and Microbiome Consortium (TIGMIC)"/>
            <person name="Jia N."/>
            <person name="Wang J."/>
            <person name="Shi W."/>
            <person name="Du L."/>
            <person name="Sun Y."/>
            <person name="Zhan W."/>
            <person name="Jiang J.F."/>
            <person name="Wang Q."/>
            <person name="Zhang B."/>
            <person name="Ji P."/>
            <person name="Bell-Sakyi L."/>
            <person name="Cui X.M."/>
            <person name="Yuan T.T."/>
            <person name="Jiang B.G."/>
            <person name="Yang W.F."/>
            <person name="Lam T.T."/>
            <person name="Chang Q.C."/>
            <person name="Ding S.J."/>
            <person name="Wang X.J."/>
            <person name="Zhu J.G."/>
            <person name="Ruan X.D."/>
            <person name="Zhao L."/>
            <person name="Wei J.T."/>
            <person name="Ye R.Z."/>
            <person name="Que T.C."/>
            <person name="Du C.H."/>
            <person name="Zhou Y.H."/>
            <person name="Cheng J.X."/>
            <person name="Dai P.F."/>
            <person name="Guo W.B."/>
            <person name="Han X.H."/>
            <person name="Huang E.J."/>
            <person name="Li L.F."/>
            <person name="Wei W."/>
            <person name="Gao Y.C."/>
            <person name="Liu J.Z."/>
            <person name="Shao H.Z."/>
            <person name="Wang X."/>
            <person name="Wang C.C."/>
            <person name="Yang T.C."/>
            <person name="Huo Q.B."/>
            <person name="Li W."/>
            <person name="Chen H.Y."/>
            <person name="Chen S.E."/>
            <person name="Zhou L.G."/>
            <person name="Ni X.B."/>
            <person name="Tian J.H."/>
            <person name="Sheng Y."/>
            <person name="Liu T."/>
            <person name="Pan Y.S."/>
            <person name="Xia L.Y."/>
            <person name="Li J."/>
            <person name="Zhao F."/>
            <person name="Cao W.C."/>
        </authorList>
    </citation>
    <scope>NUCLEOTIDE SEQUENCE</scope>
    <source>
        <strain evidence="12">Rsan-2018</strain>
    </source>
</reference>
<feature type="chain" id="PRO_5038910142" description="acetylcholinesterase" evidence="10">
    <location>
        <begin position="17"/>
        <end position="517"/>
    </location>
</feature>
<dbReference type="GO" id="GO:0006581">
    <property type="term" value="P:acetylcholine catabolic process"/>
    <property type="evidence" value="ECO:0007669"/>
    <property type="project" value="TreeGrafter"/>
</dbReference>
<comment type="similarity">
    <text evidence="1">Belongs to the type-B carboxylesterase/lipase family.</text>
</comment>
<dbReference type="EC" id="3.1.1.7" evidence="2"/>
<evidence type="ECO:0000313" key="12">
    <source>
        <dbReference type="EMBL" id="KAH7952442.1"/>
    </source>
</evidence>
<evidence type="ECO:0000256" key="9">
    <source>
        <dbReference type="PIRSR" id="PIRSR600997-1"/>
    </source>
</evidence>
<evidence type="ECO:0000313" key="13">
    <source>
        <dbReference type="Proteomes" id="UP000821837"/>
    </source>
</evidence>
<dbReference type="GO" id="GO:0005615">
    <property type="term" value="C:extracellular space"/>
    <property type="evidence" value="ECO:0007669"/>
    <property type="project" value="TreeGrafter"/>
</dbReference>
<dbReference type="EMBL" id="JABSTV010001251">
    <property type="protein sequence ID" value="KAH7952442.1"/>
    <property type="molecule type" value="Genomic_DNA"/>
</dbReference>
<dbReference type="Proteomes" id="UP000821837">
    <property type="component" value="Chromosome 5"/>
</dbReference>
<evidence type="ECO:0000259" key="11">
    <source>
        <dbReference type="Pfam" id="PF00135"/>
    </source>
</evidence>
<dbReference type="Pfam" id="PF00135">
    <property type="entry name" value="COesterase"/>
    <property type="match status" value="1"/>
</dbReference>
<evidence type="ECO:0000256" key="3">
    <source>
        <dbReference type="ARBA" id="ARBA00022487"/>
    </source>
</evidence>
<dbReference type="InterPro" id="IPR050654">
    <property type="entry name" value="AChE-related_enzymes"/>
</dbReference>
<keyword evidence="13" id="KW-1185">Reference proteome</keyword>
<keyword evidence="6" id="KW-1015">Disulfide bond</keyword>
<evidence type="ECO:0000256" key="4">
    <source>
        <dbReference type="ARBA" id="ARBA00022801"/>
    </source>
</evidence>
<feature type="domain" description="Carboxylesterase type B" evidence="11">
    <location>
        <begin position="20"/>
        <end position="517"/>
    </location>
</feature>
<protein>
    <recommendedName>
        <fullName evidence="2">acetylcholinesterase</fullName>
        <ecNumber evidence="2">3.1.1.7</ecNumber>
    </recommendedName>
</protein>
<gene>
    <name evidence="12" type="ORF">HPB52_023463</name>
</gene>
<comment type="catalytic activity">
    <reaction evidence="8">
        <text>acetylcholine + H2O = choline + acetate + H(+)</text>
        <dbReference type="Rhea" id="RHEA:17561"/>
        <dbReference type="ChEBI" id="CHEBI:15354"/>
        <dbReference type="ChEBI" id="CHEBI:15355"/>
        <dbReference type="ChEBI" id="CHEBI:15377"/>
        <dbReference type="ChEBI" id="CHEBI:15378"/>
        <dbReference type="ChEBI" id="CHEBI:30089"/>
        <dbReference type="EC" id="3.1.1.7"/>
    </reaction>
</comment>
<dbReference type="SUPFAM" id="SSF53474">
    <property type="entry name" value="alpha/beta-Hydrolases"/>
    <property type="match status" value="1"/>
</dbReference>
<reference evidence="12" key="2">
    <citation type="submission" date="2021-09" db="EMBL/GenBank/DDBJ databases">
        <authorList>
            <person name="Jia N."/>
            <person name="Wang J."/>
            <person name="Shi W."/>
            <person name="Du L."/>
            <person name="Sun Y."/>
            <person name="Zhan W."/>
            <person name="Jiang J."/>
            <person name="Wang Q."/>
            <person name="Zhang B."/>
            <person name="Ji P."/>
            <person name="Sakyi L.B."/>
            <person name="Cui X."/>
            <person name="Yuan T."/>
            <person name="Jiang B."/>
            <person name="Yang W."/>
            <person name="Lam T.T.-Y."/>
            <person name="Chang Q."/>
            <person name="Ding S."/>
            <person name="Wang X."/>
            <person name="Zhu J."/>
            <person name="Ruan X."/>
            <person name="Zhao L."/>
            <person name="Wei J."/>
            <person name="Que T."/>
            <person name="Du C."/>
            <person name="Cheng J."/>
            <person name="Dai P."/>
            <person name="Han X."/>
            <person name="Huang E."/>
            <person name="Gao Y."/>
            <person name="Liu J."/>
            <person name="Shao H."/>
            <person name="Ye R."/>
            <person name="Li L."/>
            <person name="Wei W."/>
            <person name="Wang X."/>
            <person name="Wang C."/>
            <person name="Huo Q."/>
            <person name="Li W."/>
            <person name="Guo W."/>
            <person name="Chen H."/>
            <person name="Chen S."/>
            <person name="Zhou L."/>
            <person name="Zhou L."/>
            <person name="Ni X."/>
            <person name="Tian J."/>
            <person name="Zhou Y."/>
            <person name="Sheng Y."/>
            <person name="Liu T."/>
            <person name="Pan Y."/>
            <person name="Xia L."/>
            <person name="Li J."/>
            <person name="Zhao F."/>
            <person name="Cao W."/>
        </authorList>
    </citation>
    <scope>NUCLEOTIDE SEQUENCE</scope>
    <source>
        <strain evidence="12">Rsan-2018</strain>
        <tissue evidence="12">Larvae</tissue>
    </source>
</reference>
<dbReference type="AlphaFoldDB" id="A0A9D4PSU1"/>
<dbReference type="GO" id="GO:0019695">
    <property type="term" value="P:choline metabolic process"/>
    <property type="evidence" value="ECO:0007669"/>
    <property type="project" value="TreeGrafter"/>
</dbReference>